<dbReference type="Pfam" id="PF13188">
    <property type="entry name" value="PAS_8"/>
    <property type="match status" value="1"/>
</dbReference>
<keyword evidence="3" id="KW-0805">Transcription regulation</keyword>
<dbReference type="PROSITE" id="PS50110">
    <property type="entry name" value="RESPONSE_REGULATORY"/>
    <property type="match status" value="1"/>
</dbReference>
<dbReference type="InterPro" id="IPR011006">
    <property type="entry name" value="CheY-like_superfamily"/>
</dbReference>
<dbReference type="GO" id="GO:0005829">
    <property type="term" value="C:cytosol"/>
    <property type="evidence" value="ECO:0007669"/>
    <property type="project" value="TreeGrafter"/>
</dbReference>
<dbReference type="InterPro" id="IPR000014">
    <property type="entry name" value="PAS"/>
</dbReference>
<evidence type="ECO:0000259" key="9">
    <source>
        <dbReference type="PROSITE" id="PS50113"/>
    </source>
</evidence>
<evidence type="ECO:0000313" key="10">
    <source>
        <dbReference type="EMBL" id="MDE4907672.1"/>
    </source>
</evidence>
<dbReference type="InterPro" id="IPR013656">
    <property type="entry name" value="PAS_4"/>
</dbReference>
<evidence type="ECO:0000256" key="3">
    <source>
        <dbReference type="ARBA" id="ARBA00023015"/>
    </source>
</evidence>
<dbReference type="RefSeq" id="WP_274924320.1">
    <property type="nucleotide sequence ID" value="NZ_JAKELO010000002.1"/>
</dbReference>
<evidence type="ECO:0000256" key="5">
    <source>
        <dbReference type="ARBA" id="ARBA00023163"/>
    </source>
</evidence>
<keyword evidence="5" id="KW-0804">Transcription</keyword>
<dbReference type="GO" id="GO:0006355">
    <property type="term" value="P:regulation of DNA-templated transcription"/>
    <property type="evidence" value="ECO:0007669"/>
    <property type="project" value="TreeGrafter"/>
</dbReference>
<evidence type="ECO:0000256" key="1">
    <source>
        <dbReference type="ARBA" id="ARBA00022553"/>
    </source>
</evidence>
<dbReference type="InterPro" id="IPR039420">
    <property type="entry name" value="WalR-like"/>
</dbReference>
<dbReference type="PANTHER" id="PTHR48111">
    <property type="entry name" value="REGULATOR OF RPOS"/>
    <property type="match status" value="1"/>
</dbReference>
<dbReference type="InterPro" id="IPR001789">
    <property type="entry name" value="Sig_transdc_resp-reg_receiver"/>
</dbReference>
<keyword evidence="2" id="KW-0902">Two-component regulatory system</keyword>
<feature type="domain" description="Response regulatory" evidence="7">
    <location>
        <begin position="12"/>
        <end position="127"/>
    </location>
</feature>
<feature type="domain" description="PAC" evidence="9">
    <location>
        <begin position="224"/>
        <end position="276"/>
    </location>
</feature>
<dbReference type="Gene3D" id="3.40.50.2300">
    <property type="match status" value="1"/>
</dbReference>
<dbReference type="GO" id="GO:0032993">
    <property type="term" value="C:protein-DNA complex"/>
    <property type="evidence" value="ECO:0007669"/>
    <property type="project" value="TreeGrafter"/>
</dbReference>
<dbReference type="GO" id="GO:0000156">
    <property type="term" value="F:phosphorelay response regulator activity"/>
    <property type="evidence" value="ECO:0007669"/>
    <property type="project" value="TreeGrafter"/>
</dbReference>
<dbReference type="Gene3D" id="3.30.450.20">
    <property type="entry name" value="PAS domain"/>
    <property type="match status" value="2"/>
</dbReference>
<dbReference type="PANTHER" id="PTHR48111:SF1">
    <property type="entry name" value="TWO-COMPONENT RESPONSE REGULATOR ORR33"/>
    <property type="match status" value="1"/>
</dbReference>
<evidence type="ECO:0000313" key="11">
    <source>
        <dbReference type="Proteomes" id="UP001143747"/>
    </source>
</evidence>
<accession>A0A9Q4KTF6</accession>
<dbReference type="Pfam" id="PF00072">
    <property type="entry name" value="Response_reg"/>
    <property type="match status" value="1"/>
</dbReference>
<proteinExistence type="predicted"/>
<dbReference type="PROSITE" id="PS50112">
    <property type="entry name" value="PAS"/>
    <property type="match status" value="2"/>
</dbReference>
<evidence type="ECO:0000259" key="8">
    <source>
        <dbReference type="PROSITE" id="PS50112"/>
    </source>
</evidence>
<protein>
    <submittedName>
        <fullName evidence="10">PAS domain S-box protein</fullName>
    </submittedName>
</protein>
<dbReference type="SUPFAM" id="SSF52172">
    <property type="entry name" value="CheY-like"/>
    <property type="match status" value="1"/>
</dbReference>
<dbReference type="PROSITE" id="PS50113">
    <property type="entry name" value="PAC"/>
    <property type="match status" value="1"/>
</dbReference>
<gene>
    <name evidence="10" type="ORF">L0665_03475</name>
</gene>
<dbReference type="SMART" id="SM00091">
    <property type="entry name" value="PAS"/>
    <property type="match status" value="2"/>
</dbReference>
<evidence type="ECO:0000256" key="4">
    <source>
        <dbReference type="ARBA" id="ARBA00023125"/>
    </source>
</evidence>
<sequence>MASAGTESQAISLLYVDDEPALLEMSKKYLEHSGTFAVTIASSAKDGIRELVENPFDAIISDYEMPDMNGIEFLQYLRAEGNTIPFLIFTGRGREEVVIEALNNGVDFYIQKGGDPRSQFAELINKIHYAVSRRRSEEALRVSEERYRFITDNVADNIWMFDMEFNLTYASPSGEIMRGFTAEEDLAQSLEEKMTPASCERVVRRFQEELAISAAGTADPKRVILFETEEYCKDGSTIWVENSVRCLRDYNGESAGVIGVSRDITWRKQAEDALRQSEERYRSLAENSPVGIVTCDCEGTIDYVNLKMLEILGSPGIEETRNINILTFPPLEDTGLTNILKRVIETGVQENYMPVKYLSKWGKTIFFRGYISPFSRDGSVFGAQIIVDEITESGK</sequence>
<dbReference type="SUPFAM" id="SSF55785">
    <property type="entry name" value="PYP-like sensor domain (PAS domain)"/>
    <property type="match status" value="2"/>
</dbReference>
<dbReference type="InterPro" id="IPR001610">
    <property type="entry name" value="PAC"/>
</dbReference>
<evidence type="ECO:0000259" key="7">
    <source>
        <dbReference type="PROSITE" id="PS50110"/>
    </source>
</evidence>
<dbReference type="AlphaFoldDB" id="A0A9Q4KTF6"/>
<evidence type="ECO:0000256" key="6">
    <source>
        <dbReference type="PROSITE-ProRule" id="PRU00169"/>
    </source>
</evidence>
<dbReference type="EMBL" id="JAKELO010000002">
    <property type="protein sequence ID" value="MDE4907672.1"/>
    <property type="molecule type" value="Genomic_DNA"/>
</dbReference>
<keyword evidence="11" id="KW-1185">Reference proteome</keyword>
<dbReference type="InterPro" id="IPR035965">
    <property type="entry name" value="PAS-like_dom_sf"/>
</dbReference>
<dbReference type="GO" id="GO:0000976">
    <property type="term" value="F:transcription cis-regulatory region binding"/>
    <property type="evidence" value="ECO:0007669"/>
    <property type="project" value="TreeGrafter"/>
</dbReference>
<evidence type="ECO:0000256" key="2">
    <source>
        <dbReference type="ARBA" id="ARBA00023012"/>
    </source>
</evidence>
<comment type="caution">
    <text evidence="10">The sequence shown here is derived from an EMBL/GenBank/DDBJ whole genome shotgun (WGS) entry which is preliminary data.</text>
</comment>
<dbReference type="SMART" id="SM00448">
    <property type="entry name" value="REC"/>
    <property type="match status" value="1"/>
</dbReference>
<dbReference type="CDD" id="cd00130">
    <property type="entry name" value="PAS"/>
    <property type="match status" value="1"/>
</dbReference>
<dbReference type="InterPro" id="IPR000700">
    <property type="entry name" value="PAS-assoc_C"/>
</dbReference>
<organism evidence="10 11">
    <name type="scientific">Methanogenium marinum</name>
    <dbReference type="NCBI Taxonomy" id="348610"/>
    <lineage>
        <taxon>Archaea</taxon>
        <taxon>Methanobacteriati</taxon>
        <taxon>Methanobacteriota</taxon>
        <taxon>Stenosarchaea group</taxon>
        <taxon>Methanomicrobia</taxon>
        <taxon>Methanomicrobiales</taxon>
        <taxon>Methanomicrobiaceae</taxon>
        <taxon>Methanogenium</taxon>
    </lineage>
</organism>
<reference evidence="10" key="1">
    <citation type="submission" date="2022-01" db="EMBL/GenBank/DDBJ databases">
        <title>Draft genome of Methanogenium marinum DSM 15558.</title>
        <authorList>
            <person name="Chen S.-C."/>
            <person name="You Y.-T."/>
        </authorList>
    </citation>
    <scope>NUCLEOTIDE SEQUENCE</scope>
    <source>
        <strain evidence="10">DSM 15558</strain>
    </source>
</reference>
<name>A0A9Q4KTF6_9EURY</name>
<feature type="domain" description="PAS" evidence="8">
    <location>
        <begin position="143"/>
        <end position="213"/>
    </location>
</feature>
<dbReference type="NCBIfam" id="TIGR00229">
    <property type="entry name" value="sensory_box"/>
    <property type="match status" value="2"/>
</dbReference>
<dbReference type="Proteomes" id="UP001143747">
    <property type="component" value="Unassembled WGS sequence"/>
</dbReference>
<dbReference type="SMART" id="SM00086">
    <property type="entry name" value="PAC"/>
    <property type="match status" value="1"/>
</dbReference>
<feature type="domain" description="PAS" evidence="8">
    <location>
        <begin position="277"/>
        <end position="313"/>
    </location>
</feature>
<keyword evidence="4" id="KW-0238">DNA-binding</keyword>
<feature type="modified residue" description="4-aspartylphosphate" evidence="6">
    <location>
        <position position="62"/>
    </location>
</feature>
<keyword evidence="1 6" id="KW-0597">Phosphoprotein</keyword>
<dbReference type="CDD" id="cd00156">
    <property type="entry name" value="REC"/>
    <property type="match status" value="1"/>
</dbReference>
<dbReference type="Pfam" id="PF08448">
    <property type="entry name" value="PAS_4"/>
    <property type="match status" value="1"/>
</dbReference>